<sequence>MSTRKDSSFAQGMFVTLWPKVDHCHNYVETLLAAQKTLQQTVDQLIADLNEAEKAKGSSLIGYADRLRNFPTRVEQIQKRLEKIDERLSLMKKLRESNVPTVPTFPCQEVGDSRSPIVSIRF</sequence>
<dbReference type="EMBL" id="CAKLCB010000080">
    <property type="protein sequence ID" value="CAH0514654.1"/>
    <property type="molecule type" value="Genomic_DNA"/>
</dbReference>
<dbReference type="InterPro" id="IPR028119">
    <property type="entry name" value="Snapin/Pallidin/Snn1"/>
</dbReference>
<accession>A0ABN8CPM3</accession>
<keyword evidence="3" id="KW-1185">Reference proteome</keyword>
<evidence type="ECO:0000313" key="2">
    <source>
        <dbReference type="EMBL" id="CAH0514654.1"/>
    </source>
</evidence>
<evidence type="ECO:0000313" key="3">
    <source>
        <dbReference type="Proteomes" id="UP001158986"/>
    </source>
</evidence>
<protein>
    <recommendedName>
        <fullName evidence="4">Biogenesis of lysosome-related organelles complex 1 subunit 7</fullName>
    </recommendedName>
</protein>
<evidence type="ECO:0000256" key="1">
    <source>
        <dbReference type="SAM" id="Coils"/>
    </source>
</evidence>
<organism evidence="2 3">
    <name type="scientific">Peronospora belbahrii</name>
    <dbReference type="NCBI Taxonomy" id="622444"/>
    <lineage>
        <taxon>Eukaryota</taxon>
        <taxon>Sar</taxon>
        <taxon>Stramenopiles</taxon>
        <taxon>Oomycota</taxon>
        <taxon>Peronosporomycetes</taxon>
        <taxon>Peronosporales</taxon>
        <taxon>Peronosporaceae</taxon>
        <taxon>Peronospora</taxon>
    </lineage>
</organism>
<dbReference type="Pfam" id="PF14712">
    <property type="entry name" value="Snapin_Pallidin"/>
    <property type="match status" value="1"/>
</dbReference>
<evidence type="ECO:0008006" key="4">
    <source>
        <dbReference type="Google" id="ProtNLM"/>
    </source>
</evidence>
<proteinExistence type="predicted"/>
<dbReference type="Proteomes" id="UP001158986">
    <property type="component" value="Unassembled WGS sequence"/>
</dbReference>
<gene>
    <name evidence="2" type="ORF">PBS001_LOCUS1396</name>
</gene>
<reference evidence="2 3" key="1">
    <citation type="submission" date="2021-11" db="EMBL/GenBank/DDBJ databases">
        <authorList>
            <person name="Islam A."/>
            <person name="Islam S."/>
            <person name="Flora M.S."/>
            <person name="Rahman M."/>
            <person name="Ziaur R.M."/>
            <person name="Epstein J.H."/>
            <person name="Hassan M."/>
            <person name="Klassen M."/>
            <person name="Woodard K."/>
            <person name="Webb A."/>
            <person name="Webby R.J."/>
            <person name="El Zowalaty M.E."/>
        </authorList>
    </citation>
    <scope>NUCLEOTIDE SEQUENCE [LARGE SCALE GENOMIC DNA]</scope>
    <source>
        <strain evidence="2">Pbs1</strain>
    </source>
</reference>
<comment type="caution">
    <text evidence="2">The sequence shown here is derived from an EMBL/GenBank/DDBJ whole genome shotgun (WGS) entry which is preliminary data.</text>
</comment>
<feature type="coiled-coil region" evidence="1">
    <location>
        <begin position="35"/>
        <end position="94"/>
    </location>
</feature>
<keyword evidence="1" id="KW-0175">Coiled coil</keyword>
<name>A0ABN8CPM3_9STRA</name>